<evidence type="ECO:0000313" key="4">
    <source>
        <dbReference type="Proteomes" id="UP000076842"/>
    </source>
</evidence>
<feature type="domain" description="RDRP core" evidence="2">
    <location>
        <begin position="2"/>
        <end position="617"/>
    </location>
</feature>
<comment type="similarity">
    <text evidence="1">Belongs to the RdRP family.</text>
</comment>
<name>A0A165DHY3_9BASI</name>
<keyword evidence="4" id="KW-1185">Reference proteome</keyword>
<sequence length="819" mass="92756">MGNSNRLTRLYGSDAFLCLKIDDPALRKLDPTFLRQSLSEGIRLGSDLYHAWFIKEGTALFINTSLRHRSTRTCGLDCDEFFLWFIERHNPLEPNQSQTVGKWAKRMQLLWSTSIRGPCLDVENIQLLEDIIAPAYRHLPKAPAERDMTDGAGFMSEGLAHDIQAYLGLPSIPSAVQFRAAGYKGLIVLCISGHNSGEVRCIRLRSSQLKIKYRPEQLADRSLRTIDILSASTFRAPARLTAQVVMLLAENGVPNGILADLMIQALRTSLEPFVTSEATPIDMAYAIEDLGCIIAQRSSKAGNVIRGVCMGDDLRDREGGDEAEAHPGSFEESAYLCLLSGFNPKDSVYLRRKARDILKDVTRTITEEVRFKLERSVQGMIVPDPTGKLKPGEVFLQFQREYDIPNAGLVKVVTGDVLITRHPCKLPTDIQKMRAVDIEELRNLHDVIVMSTQGDRSPASMLGGGDYDGDLATVIWEPRLVEPFNNADPRFADQPAEFSKFLKYDDTTVAKLLEAIDGRTAREKRIEIQKYLLQDLHDDFQMQGYSTRHDVALYLLGGKHPKTIELAHKYAVSLDSSKTGVRVDPSVYRSPEDRTYDRQHPWKLEDERTRNSKFTLGRRATGLGPFVLDHLRENAETAERDLLKAYDTLHNPRPANGVFVGKDSPPDQDLCRPWQQLQQRQGRRFELARRAIMSRVQAAHRKYKEMNTEYAQAMDKGQPISRTRIERLNDVREFYRSGPPEEAWISVMSAEECRVYKASFCYIWDNQHGNGRGDFPFEMDHFTICAIKARASPSGPVTITGASYKTMRIHRRRVRSTMS</sequence>
<keyword evidence="1" id="KW-0548">Nucleotidyltransferase</keyword>
<dbReference type="GO" id="GO:0031380">
    <property type="term" value="C:nuclear RNA-directed RNA polymerase complex"/>
    <property type="evidence" value="ECO:0007669"/>
    <property type="project" value="TreeGrafter"/>
</dbReference>
<evidence type="ECO:0000256" key="1">
    <source>
        <dbReference type="RuleBase" id="RU363098"/>
    </source>
</evidence>
<dbReference type="EMBL" id="KV424054">
    <property type="protein sequence ID" value="KZT52834.1"/>
    <property type="molecule type" value="Genomic_DNA"/>
</dbReference>
<dbReference type="EC" id="2.7.7.48" evidence="1"/>
<dbReference type="AlphaFoldDB" id="A0A165DHY3"/>
<dbReference type="PANTHER" id="PTHR23079">
    <property type="entry name" value="RNA-DEPENDENT RNA POLYMERASE"/>
    <property type="match status" value="1"/>
</dbReference>
<dbReference type="InterPro" id="IPR007855">
    <property type="entry name" value="RDRP"/>
</dbReference>
<evidence type="ECO:0000259" key="2">
    <source>
        <dbReference type="Pfam" id="PF05183"/>
    </source>
</evidence>
<dbReference type="Proteomes" id="UP000076842">
    <property type="component" value="Unassembled WGS sequence"/>
</dbReference>
<reference evidence="3 4" key="1">
    <citation type="journal article" date="2016" name="Mol. Biol. Evol.">
        <title>Comparative Genomics of Early-Diverging Mushroom-Forming Fungi Provides Insights into the Origins of Lignocellulose Decay Capabilities.</title>
        <authorList>
            <person name="Nagy L.G."/>
            <person name="Riley R."/>
            <person name="Tritt A."/>
            <person name="Adam C."/>
            <person name="Daum C."/>
            <person name="Floudas D."/>
            <person name="Sun H."/>
            <person name="Yadav J.S."/>
            <person name="Pangilinan J."/>
            <person name="Larsson K.H."/>
            <person name="Matsuura K."/>
            <person name="Barry K."/>
            <person name="Labutti K."/>
            <person name="Kuo R."/>
            <person name="Ohm R.A."/>
            <person name="Bhattacharya S.S."/>
            <person name="Shirouzu T."/>
            <person name="Yoshinaga Y."/>
            <person name="Martin F.M."/>
            <person name="Grigoriev I.V."/>
            <person name="Hibbett D.S."/>
        </authorList>
    </citation>
    <scope>NUCLEOTIDE SEQUENCE [LARGE SCALE GENOMIC DNA]</scope>
    <source>
        <strain evidence="3 4">HHB12733</strain>
    </source>
</reference>
<dbReference type="InterPro" id="IPR057596">
    <property type="entry name" value="RDRP_core"/>
</dbReference>
<dbReference type="GO" id="GO:0003723">
    <property type="term" value="F:RNA binding"/>
    <property type="evidence" value="ECO:0007669"/>
    <property type="project" value="UniProtKB-KW"/>
</dbReference>
<comment type="catalytic activity">
    <reaction evidence="1">
        <text>RNA(n) + a ribonucleoside 5'-triphosphate = RNA(n+1) + diphosphate</text>
        <dbReference type="Rhea" id="RHEA:21248"/>
        <dbReference type="Rhea" id="RHEA-COMP:14527"/>
        <dbReference type="Rhea" id="RHEA-COMP:17342"/>
        <dbReference type="ChEBI" id="CHEBI:33019"/>
        <dbReference type="ChEBI" id="CHEBI:61557"/>
        <dbReference type="ChEBI" id="CHEBI:140395"/>
        <dbReference type="EC" id="2.7.7.48"/>
    </reaction>
</comment>
<protein>
    <recommendedName>
        <fullName evidence="1">RNA-dependent RNA polymerase</fullName>
        <ecNumber evidence="1">2.7.7.48</ecNumber>
    </recommendedName>
</protein>
<gene>
    <name evidence="3" type="ORF">CALCODRAFT_486840</name>
</gene>
<dbReference type="InParanoid" id="A0A165DHY3"/>
<dbReference type="GO" id="GO:0030422">
    <property type="term" value="P:siRNA processing"/>
    <property type="evidence" value="ECO:0007669"/>
    <property type="project" value="TreeGrafter"/>
</dbReference>
<dbReference type="PANTHER" id="PTHR23079:SF14">
    <property type="entry name" value="RNA-DEPENDENT RNA POLYMERASE"/>
    <property type="match status" value="1"/>
</dbReference>
<dbReference type="STRING" id="1353952.A0A165DHY3"/>
<keyword evidence="1" id="KW-0808">Transferase</keyword>
<proteinExistence type="inferred from homology"/>
<dbReference type="Pfam" id="PF05183">
    <property type="entry name" value="RdRP"/>
    <property type="match status" value="1"/>
</dbReference>
<keyword evidence="1" id="KW-0694">RNA-binding</keyword>
<dbReference type="OrthoDB" id="10055769at2759"/>
<dbReference type="GO" id="GO:0003968">
    <property type="term" value="F:RNA-directed RNA polymerase activity"/>
    <property type="evidence" value="ECO:0007669"/>
    <property type="project" value="UniProtKB-KW"/>
</dbReference>
<accession>A0A165DHY3</accession>
<keyword evidence="1" id="KW-0696">RNA-directed RNA polymerase</keyword>
<evidence type="ECO:0000313" key="3">
    <source>
        <dbReference type="EMBL" id="KZT52834.1"/>
    </source>
</evidence>
<organism evidence="3 4">
    <name type="scientific">Calocera cornea HHB12733</name>
    <dbReference type="NCBI Taxonomy" id="1353952"/>
    <lineage>
        <taxon>Eukaryota</taxon>
        <taxon>Fungi</taxon>
        <taxon>Dikarya</taxon>
        <taxon>Basidiomycota</taxon>
        <taxon>Agaricomycotina</taxon>
        <taxon>Dacrymycetes</taxon>
        <taxon>Dacrymycetales</taxon>
        <taxon>Dacrymycetaceae</taxon>
        <taxon>Calocera</taxon>
    </lineage>
</organism>